<feature type="coiled-coil region" evidence="1">
    <location>
        <begin position="84"/>
        <end position="111"/>
    </location>
</feature>
<name>A0A060SUC3_PYCCI</name>
<dbReference type="SUPFAM" id="SSF56112">
    <property type="entry name" value="Protein kinase-like (PK-like)"/>
    <property type="match status" value="1"/>
</dbReference>
<evidence type="ECO:0000313" key="3">
    <source>
        <dbReference type="Proteomes" id="UP000029665"/>
    </source>
</evidence>
<dbReference type="OrthoDB" id="2744910at2759"/>
<keyword evidence="3" id="KW-1185">Reference proteome</keyword>
<protein>
    <recommendedName>
        <fullName evidence="4">Protein kinase domain-containing protein</fullName>
    </recommendedName>
</protein>
<keyword evidence="1" id="KW-0175">Coiled coil</keyword>
<proteinExistence type="predicted"/>
<reference evidence="2" key="1">
    <citation type="submission" date="2014-01" db="EMBL/GenBank/DDBJ databases">
        <title>The genome of the white-rot fungus Pycnoporus cinnabarinus: a basidiomycete model with a versatile arsenal for lignocellulosic biomass breakdown.</title>
        <authorList>
            <person name="Levasseur A."/>
            <person name="Lomascolo A."/>
            <person name="Ruiz-Duenas F.J."/>
            <person name="Uzan E."/>
            <person name="Piumi F."/>
            <person name="Kues U."/>
            <person name="Ram A.F.J."/>
            <person name="Murat C."/>
            <person name="Haon M."/>
            <person name="Benoit I."/>
            <person name="Arfi Y."/>
            <person name="Chevret D."/>
            <person name="Drula E."/>
            <person name="Kwon M.J."/>
            <person name="Gouret P."/>
            <person name="Lesage-Meessen L."/>
            <person name="Lombard V."/>
            <person name="Mariette J."/>
            <person name="Noirot C."/>
            <person name="Park J."/>
            <person name="Patyshakuliyeva A."/>
            <person name="Wieneger R.A.B."/>
            <person name="Wosten H.A.B."/>
            <person name="Martin F."/>
            <person name="Coutinho P.M."/>
            <person name="de Vries R."/>
            <person name="Martinez A.T."/>
            <person name="Klopp C."/>
            <person name="Pontarotti P."/>
            <person name="Henrissat B."/>
            <person name="Record E."/>
        </authorList>
    </citation>
    <scope>NUCLEOTIDE SEQUENCE [LARGE SCALE GENOMIC DNA]</scope>
    <source>
        <strain evidence="2">BRFM137</strain>
    </source>
</reference>
<dbReference type="Pfam" id="PF06293">
    <property type="entry name" value="Kdo"/>
    <property type="match status" value="1"/>
</dbReference>
<dbReference type="EMBL" id="CCBP010000462">
    <property type="protein sequence ID" value="CDO77736.1"/>
    <property type="molecule type" value="Genomic_DNA"/>
</dbReference>
<evidence type="ECO:0000313" key="2">
    <source>
        <dbReference type="EMBL" id="CDO77736.1"/>
    </source>
</evidence>
<evidence type="ECO:0008006" key="4">
    <source>
        <dbReference type="Google" id="ProtNLM"/>
    </source>
</evidence>
<sequence>MSRLIWPRSNTTLSETPDPEAFDMLPAYTFHERLKYPNLVAILRETIQQNSLLTRQVIRAGLIQVPDPETDAAPSDELIVVCKVAHGRRQIARLKEEADIYNEDLRDLQGAIVPLVIGCYVGKTGEGWHVGVLILEDCGNRLEWNLPSYSQSLRKQAVLSLLAIHRKGVVHGDFKGRNIVAKKRDDGQIEIRIIDFDRSYKAVCPFQGDESELTESYAQPPERRDFPCDELYDACWDASIWFDRRIMLSTGHSWLVETLQHPEIAVDSIMLPPGMTREDAIREISRHIIALAGALERRQAIDADPCVPE</sequence>
<dbReference type="Gene3D" id="1.10.510.10">
    <property type="entry name" value="Transferase(Phosphotransferase) domain 1"/>
    <property type="match status" value="1"/>
</dbReference>
<dbReference type="InterPro" id="IPR011009">
    <property type="entry name" value="Kinase-like_dom_sf"/>
</dbReference>
<gene>
    <name evidence="2" type="ORF">BN946_scf184969.g88</name>
</gene>
<dbReference type="AlphaFoldDB" id="A0A060SUC3"/>
<accession>A0A060SUC3</accession>
<dbReference type="Proteomes" id="UP000029665">
    <property type="component" value="Unassembled WGS sequence"/>
</dbReference>
<organism evidence="2 3">
    <name type="scientific">Pycnoporus cinnabarinus</name>
    <name type="common">Cinnabar-red polypore</name>
    <name type="synonym">Trametes cinnabarina</name>
    <dbReference type="NCBI Taxonomy" id="5643"/>
    <lineage>
        <taxon>Eukaryota</taxon>
        <taxon>Fungi</taxon>
        <taxon>Dikarya</taxon>
        <taxon>Basidiomycota</taxon>
        <taxon>Agaricomycotina</taxon>
        <taxon>Agaricomycetes</taxon>
        <taxon>Polyporales</taxon>
        <taxon>Polyporaceae</taxon>
        <taxon>Trametes</taxon>
    </lineage>
</organism>
<evidence type="ECO:0000256" key="1">
    <source>
        <dbReference type="SAM" id="Coils"/>
    </source>
</evidence>
<dbReference type="HOGENOM" id="CLU_966511_0_0_1"/>
<comment type="caution">
    <text evidence="2">The sequence shown here is derived from an EMBL/GenBank/DDBJ whole genome shotgun (WGS) entry which is preliminary data.</text>
</comment>